<reference evidence="1 2" key="1">
    <citation type="submission" date="2018-11" db="EMBL/GenBank/DDBJ databases">
        <title>Rhodococcus spongicola sp. nov. and Rhodococcus xishaensis sp. nov. from marine sponges.</title>
        <authorList>
            <person name="Li L."/>
            <person name="Lin H.W."/>
        </authorList>
    </citation>
    <scope>NUCLEOTIDE SEQUENCE [LARGE SCALE GENOMIC DNA]</scope>
    <source>
        <strain evidence="1 2">LHW51113</strain>
    </source>
</reference>
<comment type="caution">
    <text evidence="1">The sequence shown here is derived from an EMBL/GenBank/DDBJ whole genome shotgun (WGS) entry which is preliminary data.</text>
</comment>
<dbReference type="PANTHER" id="PTHR39515">
    <property type="entry name" value="CONSERVED PROTEIN"/>
    <property type="match status" value="1"/>
</dbReference>
<evidence type="ECO:0000313" key="2">
    <source>
        <dbReference type="Proteomes" id="UP000283479"/>
    </source>
</evidence>
<dbReference type="RefSeq" id="WP_127954961.1">
    <property type="nucleotide sequence ID" value="NZ_RKLO01000005.1"/>
</dbReference>
<keyword evidence="2" id="KW-1185">Reference proteome</keyword>
<dbReference type="InterPro" id="IPR036390">
    <property type="entry name" value="WH_DNA-bd_sf"/>
</dbReference>
<proteinExistence type="predicted"/>
<dbReference type="InterPro" id="IPR036388">
    <property type="entry name" value="WH-like_DNA-bd_sf"/>
</dbReference>
<protein>
    <submittedName>
        <fullName evidence="1">Uncharacterized protein</fullName>
    </submittedName>
</protein>
<name>A0A3S3CME9_9NOCA</name>
<dbReference type="SUPFAM" id="SSF46785">
    <property type="entry name" value="Winged helix' DNA-binding domain"/>
    <property type="match status" value="1"/>
</dbReference>
<dbReference type="Gene3D" id="1.10.10.10">
    <property type="entry name" value="Winged helix-like DNA-binding domain superfamily/Winged helix DNA-binding domain"/>
    <property type="match status" value="1"/>
</dbReference>
<organism evidence="1 2">
    <name type="scientific">Rhodococcus xishaensis</name>
    <dbReference type="NCBI Taxonomy" id="2487364"/>
    <lineage>
        <taxon>Bacteria</taxon>
        <taxon>Bacillati</taxon>
        <taxon>Actinomycetota</taxon>
        <taxon>Actinomycetes</taxon>
        <taxon>Mycobacteriales</taxon>
        <taxon>Nocardiaceae</taxon>
        <taxon>Rhodococcus</taxon>
    </lineage>
</organism>
<dbReference type="AlphaFoldDB" id="A0A3S3CME9"/>
<accession>A0A3S3CME9</accession>
<dbReference type="PANTHER" id="PTHR39515:SF2">
    <property type="entry name" value="HTH-TYPE TRANSCRIPTIONAL REGULATOR RV0880"/>
    <property type="match status" value="1"/>
</dbReference>
<dbReference type="OrthoDB" id="69852at2"/>
<gene>
    <name evidence="1" type="ORF">EGT50_12385</name>
</gene>
<dbReference type="InterPro" id="IPR052526">
    <property type="entry name" value="HTH-type_Bedaq_tolerance"/>
</dbReference>
<sequence length="79" mass="9229">MPSERVRPQSMAATLAVLDERGLVQRRPDPNDGRRQLISLTDERREFFSYKQHAGDEWLTRSLDERLSEEDPQAHSPRP</sequence>
<dbReference type="EMBL" id="RKLO01000005">
    <property type="protein sequence ID" value="RVW01068.1"/>
    <property type="molecule type" value="Genomic_DNA"/>
</dbReference>
<dbReference type="Proteomes" id="UP000283479">
    <property type="component" value="Unassembled WGS sequence"/>
</dbReference>
<evidence type="ECO:0000313" key="1">
    <source>
        <dbReference type="EMBL" id="RVW01068.1"/>
    </source>
</evidence>